<protein>
    <submittedName>
        <fullName evidence="1">Uncharacterized protein</fullName>
    </submittedName>
</protein>
<keyword evidence="2" id="KW-1185">Reference proteome</keyword>
<dbReference type="Proteomes" id="UP001138661">
    <property type="component" value="Unassembled WGS sequence"/>
</dbReference>
<evidence type="ECO:0000313" key="2">
    <source>
        <dbReference type="Proteomes" id="UP001138661"/>
    </source>
</evidence>
<accession>A0A9X1FRW9</accession>
<sequence>MAIEIGSLVVKGHFGPSPRHPQETRAETARQLAEMRRDILEDVREMIADATQRSQDR</sequence>
<evidence type="ECO:0000313" key="1">
    <source>
        <dbReference type="EMBL" id="MBW4706656.1"/>
    </source>
</evidence>
<comment type="caution">
    <text evidence="1">The sequence shown here is derived from an EMBL/GenBank/DDBJ whole genome shotgun (WGS) entry which is preliminary data.</text>
</comment>
<reference evidence="1" key="1">
    <citation type="submission" date="2021-07" db="EMBL/GenBank/DDBJ databases">
        <title>Roseobacter insulae sp. nov., isolated from a tidal flat.</title>
        <authorList>
            <person name="Park S."/>
            <person name="Yoon J.-H."/>
        </authorList>
    </citation>
    <scope>NUCLEOTIDE SEQUENCE</scope>
    <source>
        <strain evidence="1">YSTF-M11</strain>
    </source>
</reference>
<name>A0A9X1FRW9_9RHOB</name>
<organism evidence="1 2">
    <name type="scientific">Roseobacter insulae</name>
    <dbReference type="NCBI Taxonomy" id="2859783"/>
    <lineage>
        <taxon>Bacteria</taxon>
        <taxon>Pseudomonadati</taxon>
        <taxon>Pseudomonadota</taxon>
        <taxon>Alphaproteobacteria</taxon>
        <taxon>Rhodobacterales</taxon>
        <taxon>Roseobacteraceae</taxon>
        <taxon>Roseobacter</taxon>
    </lineage>
</organism>
<dbReference type="RefSeq" id="WP_219498489.1">
    <property type="nucleotide sequence ID" value="NZ_JAHXDN010000001.1"/>
</dbReference>
<dbReference type="AlphaFoldDB" id="A0A9X1FRW9"/>
<gene>
    <name evidence="1" type="ORF">KX928_02540</name>
</gene>
<proteinExistence type="predicted"/>
<dbReference type="EMBL" id="JAHXDN010000001">
    <property type="protein sequence ID" value="MBW4706656.1"/>
    <property type="molecule type" value="Genomic_DNA"/>
</dbReference>